<dbReference type="PANTHER" id="PTHR31489:SF2">
    <property type="entry name" value="PROTEIN LIN-52 HOMOLOG"/>
    <property type="match status" value="1"/>
</dbReference>
<protein>
    <submittedName>
        <fullName evidence="3">Lin-52-like protein</fullName>
    </submittedName>
</protein>
<evidence type="ECO:0000313" key="4">
    <source>
        <dbReference type="Proteomes" id="UP000310200"/>
    </source>
</evidence>
<evidence type="ECO:0000256" key="2">
    <source>
        <dbReference type="SAM" id="Phobius"/>
    </source>
</evidence>
<organism evidence="3 4">
    <name type="scientific">Temnothorax longispinosus</name>
    <dbReference type="NCBI Taxonomy" id="300112"/>
    <lineage>
        <taxon>Eukaryota</taxon>
        <taxon>Metazoa</taxon>
        <taxon>Ecdysozoa</taxon>
        <taxon>Arthropoda</taxon>
        <taxon>Hexapoda</taxon>
        <taxon>Insecta</taxon>
        <taxon>Pterygota</taxon>
        <taxon>Neoptera</taxon>
        <taxon>Endopterygota</taxon>
        <taxon>Hymenoptera</taxon>
        <taxon>Apocrita</taxon>
        <taxon>Aculeata</taxon>
        <taxon>Formicoidea</taxon>
        <taxon>Formicidae</taxon>
        <taxon>Myrmicinae</taxon>
        <taxon>Temnothorax</taxon>
    </lineage>
</organism>
<dbReference type="STRING" id="300112.A0A4S2KEU1"/>
<evidence type="ECO:0000313" key="3">
    <source>
        <dbReference type="EMBL" id="TGZ47895.1"/>
    </source>
</evidence>
<dbReference type="InterPro" id="IPR031568">
    <property type="entry name" value="Pet117"/>
</dbReference>
<evidence type="ECO:0000256" key="1">
    <source>
        <dbReference type="ARBA" id="ARBA00005456"/>
    </source>
</evidence>
<keyword evidence="2" id="KW-0812">Transmembrane</keyword>
<sequence>MTIIGEERTIVEHHYHFTNVELKLAYVAFGLCCMSSVGIIGYVHYKQAYDRDQLHLGVIRDIERRERRKAENVYVLQQQAELEKELRRGEAIRENDTFQASIMATDEAPDQPDLSCIEESLMSLEKLDRASPDLWPEQTSNEVPGVHEFVAQNSPQTEPCFWAAMSQEDISHVHQLGNMSMTGLISEVKRLHDLAYQLGLEEAKEMTRGKYLNIFKHK</sequence>
<comment type="caution">
    <text evidence="3">The sequence shown here is derived from an EMBL/GenBank/DDBJ whole genome shotgun (WGS) entry which is preliminary data.</text>
</comment>
<keyword evidence="4" id="KW-1185">Reference proteome</keyword>
<dbReference type="PANTHER" id="PTHR31489">
    <property type="entry name" value="LIN52 FAMILY MEMBER"/>
    <property type="match status" value="1"/>
</dbReference>
<dbReference type="GO" id="GO:0070176">
    <property type="term" value="C:DRM complex"/>
    <property type="evidence" value="ECO:0007669"/>
    <property type="project" value="InterPro"/>
</dbReference>
<dbReference type="InterPro" id="IPR018737">
    <property type="entry name" value="DREAM_LIN52"/>
</dbReference>
<dbReference type="Pfam" id="PF10044">
    <property type="entry name" value="LIN52"/>
    <property type="match status" value="1"/>
</dbReference>
<gene>
    <name evidence="3" type="ORF">DBV15_10222</name>
</gene>
<comment type="similarity">
    <text evidence="1">Belongs to the lin-52 family.</text>
</comment>
<name>A0A4S2KEU1_9HYME</name>
<dbReference type="Pfam" id="PF15786">
    <property type="entry name" value="PET117"/>
    <property type="match status" value="1"/>
</dbReference>
<dbReference type="GO" id="GO:0006355">
    <property type="term" value="P:regulation of DNA-templated transcription"/>
    <property type="evidence" value="ECO:0007669"/>
    <property type="project" value="InterPro"/>
</dbReference>
<reference evidence="3 4" key="1">
    <citation type="journal article" date="2019" name="Philos. Trans. R. Soc. Lond., B, Biol. Sci.">
        <title>Ant behaviour and brain gene expression of defending hosts depend on the ecological success of the intruding social parasite.</title>
        <authorList>
            <person name="Kaur R."/>
            <person name="Stoldt M."/>
            <person name="Jongepier E."/>
            <person name="Feldmeyer B."/>
            <person name="Menzel F."/>
            <person name="Bornberg-Bauer E."/>
            <person name="Foitzik S."/>
        </authorList>
    </citation>
    <scope>NUCLEOTIDE SEQUENCE [LARGE SCALE GENOMIC DNA]</scope>
    <source>
        <tissue evidence="3">Whole body</tissue>
    </source>
</reference>
<dbReference type="Proteomes" id="UP000310200">
    <property type="component" value="Unassembled WGS sequence"/>
</dbReference>
<feature type="transmembrane region" description="Helical" evidence="2">
    <location>
        <begin position="24"/>
        <end position="45"/>
    </location>
</feature>
<dbReference type="AlphaFoldDB" id="A0A4S2KEU1"/>
<dbReference type="EMBL" id="QBLH01002624">
    <property type="protein sequence ID" value="TGZ47895.1"/>
    <property type="molecule type" value="Genomic_DNA"/>
</dbReference>
<keyword evidence="2" id="KW-0472">Membrane</keyword>
<accession>A0A4S2KEU1</accession>
<proteinExistence type="inferred from homology"/>
<keyword evidence="2" id="KW-1133">Transmembrane helix</keyword>